<dbReference type="AlphaFoldDB" id="A0A2L1KG80"/>
<keyword evidence="1" id="KW-0614">Plasmid</keyword>
<dbReference type="EMBL" id="MF344569">
    <property type="protein sequence ID" value="AVE21327.1"/>
    <property type="molecule type" value="Genomic_DNA"/>
</dbReference>
<organism evidence="1">
    <name type="scientific">Pseudomonas aeruginosa</name>
    <dbReference type="NCBI Taxonomy" id="287"/>
    <lineage>
        <taxon>Bacteria</taxon>
        <taxon>Pseudomonadati</taxon>
        <taxon>Pseudomonadota</taxon>
        <taxon>Gammaproteobacteria</taxon>
        <taxon>Pseudomonadales</taxon>
        <taxon>Pseudomonadaceae</taxon>
        <taxon>Pseudomonas</taxon>
    </lineage>
</organism>
<geneLocation type="plasmid" evidence="1">
    <name>p12939-PER</name>
</geneLocation>
<proteinExistence type="predicted"/>
<protein>
    <submittedName>
        <fullName evidence="1">Uncharacterized protein</fullName>
    </submittedName>
</protein>
<name>A0A2L1KG80_PSEAI</name>
<sequence length="41" mass="4985">MRLSGRPCREVNLWMKTTWLARSSTPRIAWFERPGIRRRVL</sequence>
<reference evidence="1" key="1">
    <citation type="submission" date="2017-06" db="EMBL/GenBank/DDBJ databases">
        <title>Complete sequence of p12939-PER from clinical Pseudomonas aeruginosa.</title>
        <authorList>
            <person name="Yuan M."/>
            <person name="Feng J."/>
            <person name="Zhan Z."/>
            <person name="Jiang X."/>
            <person name="Zhang D."/>
            <person name="Chen X."/>
            <person name="Zhao X."/>
            <person name="Che J."/>
            <person name="Lu J."/>
            <person name="Xu J."/>
            <person name="Li J."/>
            <person name="Zhou D."/>
        </authorList>
    </citation>
    <scope>NUCLEOTIDE SEQUENCE</scope>
    <source>
        <plasmid evidence="1">p12939-PER</plasmid>
    </source>
</reference>
<accession>A0A2L1KG80</accession>
<evidence type="ECO:0000313" key="1">
    <source>
        <dbReference type="EMBL" id="AVE21327.1"/>
    </source>
</evidence>